<reference evidence="4" key="1">
    <citation type="submission" date="2020-06" db="EMBL/GenBank/DDBJ databases">
        <authorList>
            <person name="Li T."/>
            <person name="Hu X."/>
            <person name="Zhang T."/>
            <person name="Song X."/>
            <person name="Zhang H."/>
            <person name="Dai N."/>
            <person name="Sheng W."/>
            <person name="Hou X."/>
            <person name="Wei L."/>
        </authorList>
    </citation>
    <scope>NUCLEOTIDE SEQUENCE</scope>
    <source>
        <strain evidence="4">K16</strain>
        <tissue evidence="4">Leaf</tissue>
    </source>
</reference>
<dbReference type="GO" id="GO:0016616">
    <property type="term" value="F:oxidoreductase activity, acting on the CH-OH group of donors, NAD or NADP as acceptor"/>
    <property type="evidence" value="ECO:0007669"/>
    <property type="project" value="TreeGrafter"/>
</dbReference>
<comment type="caution">
    <text evidence="4">The sequence shown here is derived from an EMBL/GenBank/DDBJ whole genome shotgun (WGS) entry which is preliminary data.</text>
</comment>
<protein>
    <submittedName>
        <fullName evidence="4">Cinnamoyl-CoA reductase 1</fullName>
    </submittedName>
</protein>
<dbReference type="InterPro" id="IPR050425">
    <property type="entry name" value="NAD(P)_dehydrat-like"/>
</dbReference>
<gene>
    <name evidence="4" type="ORF">Sango_2886200</name>
</gene>
<keyword evidence="2" id="KW-0560">Oxidoreductase</keyword>
<evidence type="ECO:0000256" key="1">
    <source>
        <dbReference type="ARBA" id="ARBA00022857"/>
    </source>
</evidence>
<dbReference type="Gene3D" id="3.40.50.720">
    <property type="entry name" value="NAD(P)-binding Rossmann-like Domain"/>
    <property type="match status" value="1"/>
</dbReference>
<evidence type="ECO:0000313" key="4">
    <source>
        <dbReference type="EMBL" id="KAK4382287.1"/>
    </source>
</evidence>
<feature type="domain" description="NAD-dependent epimerase/dehydratase" evidence="3">
    <location>
        <begin position="32"/>
        <end position="172"/>
    </location>
</feature>
<organism evidence="4 5">
    <name type="scientific">Sesamum angolense</name>
    <dbReference type="NCBI Taxonomy" id="2727404"/>
    <lineage>
        <taxon>Eukaryota</taxon>
        <taxon>Viridiplantae</taxon>
        <taxon>Streptophyta</taxon>
        <taxon>Embryophyta</taxon>
        <taxon>Tracheophyta</taxon>
        <taxon>Spermatophyta</taxon>
        <taxon>Magnoliopsida</taxon>
        <taxon>eudicotyledons</taxon>
        <taxon>Gunneridae</taxon>
        <taxon>Pentapetalae</taxon>
        <taxon>asterids</taxon>
        <taxon>lamiids</taxon>
        <taxon>Lamiales</taxon>
        <taxon>Pedaliaceae</taxon>
        <taxon>Sesamum</taxon>
    </lineage>
</organism>
<dbReference type="InterPro" id="IPR036291">
    <property type="entry name" value="NAD(P)-bd_dom_sf"/>
</dbReference>
<dbReference type="PANTHER" id="PTHR10366">
    <property type="entry name" value="NAD DEPENDENT EPIMERASE/DEHYDRATASE"/>
    <property type="match status" value="1"/>
</dbReference>
<dbReference type="AlphaFoldDB" id="A0AAE1T626"/>
<sequence>MGCRPTSTVENVTRFVFFGDAKNAHLMNLENAAEKLKLFKADLMDFDSIRAAVKGCDGVFHVASPVELVEPALKGTLNVLKACSEEKKVRRVVIVSSVAAVMMNPNWPKDQLMDETCWSDAEYCKATNNWYCFSKTVAEAEAWEYAKKNGLDVVTVCPAFVLGPMLQHATNASSLALVKLLKGIYSYLQYILELFSFPIYKEGSDLAEMSSEKLQRLGWKYRTLKENSCGLIYVEILAKSSLARSPVHWMADSQT</sequence>
<dbReference type="PANTHER" id="PTHR10366:SF776">
    <property type="entry name" value="NAD(P)-BINDING ROSSMANN-FOLD SUPERFAMILY PROTEIN"/>
    <property type="match status" value="1"/>
</dbReference>
<dbReference type="InterPro" id="IPR001509">
    <property type="entry name" value="Epimerase_deHydtase"/>
</dbReference>
<reference evidence="4" key="2">
    <citation type="journal article" date="2024" name="Plant">
        <title>Genomic evolution and insights into agronomic trait innovations of Sesamum species.</title>
        <authorList>
            <person name="Miao H."/>
            <person name="Wang L."/>
            <person name="Qu L."/>
            <person name="Liu H."/>
            <person name="Sun Y."/>
            <person name="Le M."/>
            <person name="Wang Q."/>
            <person name="Wei S."/>
            <person name="Zheng Y."/>
            <person name="Lin W."/>
            <person name="Duan Y."/>
            <person name="Cao H."/>
            <person name="Xiong S."/>
            <person name="Wang X."/>
            <person name="Wei L."/>
            <person name="Li C."/>
            <person name="Ma Q."/>
            <person name="Ju M."/>
            <person name="Zhao R."/>
            <person name="Li G."/>
            <person name="Mu C."/>
            <person name="Tian Q."/>
            <person name="Mei H."/>
            <person name="Zhang T."/>
            <person name="Gao T."/>
            <person name="Zhang H."/>
        </authorList>
    </citation>
    <scope>NUCLEOTIDE SEQUENCE</scope>
    <source>
        <strain evidence="4">K16</strain>
    </source>
</reference>
<evidence type="ECO:0000259" key="3">
    <source>
        <dbReference type="Pfam" id="PF01370"/>
    </source>
</evidence>
<dbReference type="Proteomes" id="UP001289374">
    <property type="component" value="Unassembled WGS sequence"/>
</dbReference>
<evidence type="ECO:0000256" key="2">
    <source>
        <dbReference type="ARBA" id="ARBA00023002"/>
    </source>
</evidence>
<dbReference type="EMBL" id="JACGWL010000724">
    <property type="protein sequence ID" value="KAK4382287.1"/>
    <property type="molecule type" value="Genomic_DNA"/>
</dbReference>
<name>A0AAE1T626_9LAMI</name>
<accession>A0AAE1T626</accession>
<proteinExistence type="predicted"/>
<keyword evidence="1" id="KW-0521">NADP</keyword>
<dbReference type="SUPFAM" id="SSF51735">
    <property type="entry name" value="NAD(P)-binding Rossmann-fold domains"/>
    <property type="match status" value="1"/>
</dbReference>
<dbReference type="Pfam" id="PF01370">
    <property type="entry name" value="Epimerase"/>
    <property type="match status" value="1"/>
</dbReference>
<keyword evidence="5" id="KW-1185">Reference proteome</keyword>
<evidence type="ECO:0000313" key="5">
    <source>
        <dbReference type="Proteomes" id="UP001289374"/>
    </source>
</evidence>